<sequence length="342" mass="39332">MSLSIDDKVSFLRSPDAYPRRPDKVSVIETHMSFVFLSGETAYKLKKPVCFPFLDFTTLAAREANCREEVRLNRRLAPDVYRGVRPLVSDGQDRLHLGGEGTVVDWLVEMRRLPADRMLDRLLAARSVGAEEVEQLGRVLSAFYARVDHPVLDSSDMYGRFVAQHGEDRQILMRPEFRIDHERATRVFARLEHALVEQRSAIEERVNSGRFVEGHGDLRPEHVCLCTPIAIFDCLEFDRELRLVDPFQELAFLSMETAVAGAAWFGPRLVREVERRLKDTMTPELFSLYAAFRAVLRARLAVAHLLDRDGRRRDQWEPQADRYLAFAERSLLTVSRGEVDMD</sequence>
<dbReference type="Proteomes" id="UP000017819">
    <property type="component" value="Unassembled WGS sequence"/>
</dbReference>
<evidence type="ECO:0000313" key="2">
    <source>
        <dbReference type="Proteomes" id="UP000017819"/>
    </source>
</evidence>
<organism evidence="1 2">
    <name type="scientific">Lutibaculum baratangense AMV1</name>
    <dbReference type="NCBI Taxonomy" id="631454"/>
    <lineage>
        <taxon>Bacteria</taxon>
        <taxon>Pseudomonadati</taxon>
        <taxon>Pseudomonadota</taxon>
        <taxon>Alphaproteobacteria</taxon>
        <taxon>Hyphomicrobiales</taxon>
        <taxon>Tepidamorphaceae</taxon>
        <taxon>Lutibaculum</taxon>
    </lineage>
</organism>
<dbReference type="InterPro" id="IPR052732">
    <property type="entry name" value="Cell-binding_unc_protein"/>
</dbReference>
<reference evidence="1 2" key="1">
    <citation type="journal article" date="2014" name="Genome Announc.">
        <title>Draft Genome Sequence of Lutibaculum baratangense Strain AMV1T, Isolated from a Mud Volcano in Andamans, India.</title>
        <authorList>
            <person name="Singh A."/>
            <person name="Sreenivas A."/>
            <person name="Sathyanarayana Reddy G."/>
            <person name="Pinnaka A.K."/>
            <person name="Shivaji S."/>
        </authorList>
    </citation>
    <scope>NUCLEOTIDE SEQUENCE [LARGE SCALE GENOMIC DNA]</scope>
    <source>
        <strain evidence="1 2">AMV1</strain>
    </source>
</reference>
<dbReference type="RefSeq" id="WP_023432887.1">
    <property type="nucleotide sequence ID" value="NZ_AWXZ01000036.1"/>
</dbReference>
<dbReference type="EMBL" id="AWXZ01000036">
    <property type="protein sequence ID" value="ESR23993.1"/>
    <property type="molecule type" value="Genomic_DNA"/>
</dbReference>
<proteinExistence type="predicted"/>
<dbReference type="STRING" id="631454.N177_2762"/>
<dbReference type="InterPro" id="IPR011009">
    <property type="entry name" value="Kinase-like_dom_sf"/>
</dbReference>
<name>V4TCF2_9HYPH</name>
<protein>
    <recommendedName>
        <fullName evidence="3">Aminoglycoside phosphotransferase domain-containing protein</fullName>
    </recommendedName>
</protein>
<dbReference type="AlphaFoldDB" id="V4TCF2"/>
<dbReference type="eggNOG" id="COG2187">
    <property type="taxonomic scope" value="Bacteria"/>
</dbReference>
<comment type="caution">
    <text evidence="1">The sequence shown here is derived from an EMBL/GenBank/DDBJ whole genome shotgun (WGS) entry which is preliminary data.</text>
</comment>
<dbReference type="PANTHER" id="PTHR43883:SF1">
    <property type="entry name" value="GLUCONOKINASE"/>
    <property type="match status" value="1"/>
</dbReference>
<keyword evidence="2" id="KW-1185">Reference proteome</keyword>
<evidence type="ECO:0008006" key="3">
    <source>
        <dbReference type="Google" id="ProtNLM"/>
    </source>
</evidence>
<evidence type="ECO:0000313" key="1">
    <source>
        <dbReference type="EMBL" id="ESR23993.1"/>
    </source>
</evidence>
<accession>V4TCF2</accession>
<dbReference type="PATRIC" id="fig|631454.5.peg.2727"/>
<dbReference type="PANTHER" id="PTHR43883">
    <property type="entry name" value="SLR0207 PROTEIN"/>
    <property type="match status" value="1"/>
</dbReference>
<dbReference type="SUPFAM" id="SSF56112">
    <property type="entry name" value="Protein kinase-like (PK-like)"/>
    <property type="match status" value="1"/>
</dbReference>
<gene>
    <name evidence="1" type="ORF">N177_2762</name>
</gene>